<proteinExistence type="predicted"/>
<organism evidence="2 3">
    <name type="scientific">Naumannella cuiyingiana</name>
    <dbReference type="NCBI Taxonomy" id="1347891"/>
    <lineage>
        <taxon>Bacteria</taxon>
        <taxon>Bacillati</taxon>
        <taxon>Actinomycetota</taxon>
        <taxon>Actinomycetes</taxon>
        <taxon>Propionibacteriales</taxon>
        <taxon>Propionibacteriaceae</taxon>
        <taxon>Naumannella</taxon>
    </lineage>
</organism>
<reference evidence="2 3" key="1">
    <citation type="submission" date="2020-07" db="EMBL/GenBank/DDBJ databases">
        <title>Sequencing the genomes of 1000 actinobacteria strains.</title>
        <authorList>
            <person name="Klenk H.-P."/>
        </authorList>
    </citation>
    <scope>NUCLEOTIDE SEQUENCE [LARGE SCALE GENOMIC DNA]</scope>
    <source>
        <strain evidence="2 3">DSM 103164</strain>
    </source>
</reference>
<dbReference type="AlphaFoldDB" id="A0A7Z0D9K2"/>
<evidence type="ECO:0000259" key="1">
    <source>
        <dbReference type="Pfam" id="PF13524"/>
    </source>
</evidence>
<sequence>MALDELRRQLWHLRHGGPGQWRRYLRRRLSAGPDSVRSGTAGIEYAEWPLPERAPARGVRVAVIADDFTRLALGYEWEQVEITPEDWRELTLDGDRPIVDLLFVESAWHGNGDAWQYHLTGTSAPRPAFVELVQTLRGAGVPTVFWNKEDPVHYADFLASARLFDHVFTTDSNRLADYRRDLGHDRVGVLPFAVQPAIHNPIRPRSGHASRDIGFGGMYFAHKYPERREQMDLLLGAADRVSPRMAHGLEIFSRYLGGDERYQFPSPLDERVVGSLDYRQMLSAYRAFKVFLNVNSVVDSPSMCARRVFEITACGTPVVSTPSPAIENFFPRDEVIQVDDQQDAEWMLRALVRSPELRDRMVHAAQRRIWSEHTYGHRVDDVLTAAGVAAPRVALPPVSLLVSTNRPHQLRHVFETVAGLVDVEVELCLLTHGFDPADGLAGLRDEFGVENLRHVVGPAEWPLGRCLNELRGIADAEVVAKIDDDDDYGPHYLRDQLFALAYSGADVVGKQAHYVHLAGRELTALRFPEREHKFTDLVMGPTIVTTRSVLAEHPFAEVGRGEDTAMLRAVGAAGGRIYSADRFNFVLERRIGTVHRHTWDAADAEILANADVVAASSKA</sequence>
<dbReference type="SUPFAM" id="SSF53448">
    <property type="entry name" value="Nucleotide-diphospho-sugar transferases"/>
    <property type="match status" value="1"/>
</dbReference>
<keyword evidence="3" id="KW-1185">Reference proteome</keyword>
<dbReference type="InterPro" id="IPR055259">
    <property type="entry name" value="YkvP/CgeB_Glyco_trans-like"/>
</dbReference>
<feature type="domain" description="Spore protein YkvP/CgeB glycosyl transferase-like" evidence="1">
    <location>
        <begin position="265"/>
        <end position="383"/>
    </location>
</feature>
<evidence type="ECO:0000313" key="2">
    <source>
        <dbReference type="EMBL" id="NYI71447.1"/>
    </source>
</evidence>
<dbReference type="InterPro" id="IPR029044">
    <property type="entry name" value="Nucleotide-diphossugar_trans"/>
</dbReference>
<dbReference type="Proteomes" id="UP000527616">
    <property type="component" value="Unassembled WGS sequence"/>
</dbReference>
<accession>A0A7Z0D9K2</accession>
<evidence type="ECO:0000313" key="3">
    <source>
        <dbReference type="Proteomes" id="UP000527616"/>
    </source>
</evidence>
<name>A0A7Z0D9K2_9ACTN</name>
<dbReference type="Gene3D" id="3.40.50.2000">
    <property type="entry name" value="Glycogen Phosphorylase B"/>
    <property type="match status" value="1"/>
</dbReference>
<dbReference type="EMBL" id="JACBZS010000001">
    <property type="protein sequence ID" value="NYI71447.1"/>
    <property type="molecule type" value="Genomic_DNA"/>
</dbReference>
<dbReference type="Pfam" id="PF13524">
    <property type="entry name" value="Glyco_trans_1_2"/>
    <property type="match status" value="1"/>
</dbReference>
<dbReference type="RefSeq" id="WP_179445269.1">
    <property type="nucleotide sequence ID" value="NZ_JACBZS010000001.1"/>
</dbReference>
<gene>
    <name evidence="2" type="ORF">GGQ54_002007</name>
</gene>
<comment type="caution">
    <text evidence="2">The sequence shown here is derived from an EMBL/GenBank/DDBJ whole genome shotgun (WGS) entry which is preliminary data.</text>
</comment>
<dbReference type="SUPFAM" id="SSF53756">
    <property type="entry name" value="UDP-Glycosyltransferase/glycogen phosphorylase"/>
    <property type="match status" value="1"/>
</dbReference>
<protein>
    <submittedName>
        <fullName evidence="2">Spore maturation protein CgeB</fullName>
    </submittedName>
</protein>